<evidence type="ECO:0000256" key="1">
    <source>
        <dbReference type="SAM" id="Phobius"/>
    </source>
</evidence>
<keyword evidence="1" id="KW-1133">Transmembrane helix</keyword>
<dbReference type="AlphaFoldDB" id="A0A1U9Z0I7"/>
<organism evidence="3 4">
    <name type="scientific">Martelella mediterranea DSM 17316</name>
    <dbReference type="NCBI Taxonomy" id="1122214"/>
    <lineage>
        <taxon>Bacteria</taxon>
        <taxon>Pseudomonadati</taxon>
        <taxon>Pseudomonadota</taxon>
        <taxon>Alphaproteobacteria</taxon>
        <taxon>Hyphomicrobiales</taxon>
        <taxon>Aurantimonadaceae</taxon>
        <taxon>Martelella</taxon>
    </lineage>
</organism>
<protein>
    <submittedName>
        <fullName evidence="3">Tripartite tricarboxylate transporter TctB family protein</fullName>
    </submittedName>
</protein>
<evidence type="ECO:0000259" key="2">
    <source>
        <dbReference type="Pfam" id="PF07331"/>
    </source>
</evidence>
<dbReference type="Proteomes" id="UP000191135">
    <property type="component" value="Chromosome"/>
</dbReference>
<dbReference type="STRING" id="1122214.Mame_01836"/>
<evidence type="ECO:0000313" key="4">
    <source>
        <dbReference type="Proteomes" id="UP000191135"/>
    </source>
</evidence>
<dbReference type="eggNOG" id="ENOG503160H">
    <property type="taxonomic scope" value="Bacteria"/>
</dbReference>
<sequence>MQKTKLNADLISGLLFIAFGLWFCGSSVYGLKIGNAFRMGPGFFPAVLGGLLALLGLVIVVNGLRSDEAPLTLANVPWRAVVLLPVALILFGAAMKPLGLAIALLLLCFCSAMAIKEMTLTKAAALSVGVTLLCIGIFSVALGLNLPLLGNWLR</sequence>
<feature type="transmembrane region" description="Helical" evidence="1">
    <location>
        <begin position="12"/>
        <end position="31"/>
    </location>
</feature>
<gene>
    <name evidence="3" type="ORF">Mame_01836</name>
</gene>
<dbReference type="OrthoDB" id="5186924at2"/>
<feature type="transmembrane region" description="Helical" evidence="1">
    <location>
        <begin position="43"/>
        <end position="64"/>
    </location>
</feature>
<dbReference type="EMBL" id="CP020330">
    <property type="protein sequence ID" value="AQZ51178.1"/>
    <property type="molecule type" value="Genomic_DNA"/>
</dbReference>
<proteinExistence type="predicted"/>
<feature type="transmembrane region" description="Helical" evidence="1">
    <location>
        <begin position="123"/>
        <end position="144"/>
    </location>
</feature>
<keyword evidence="1" id="KW-0812">Transmembrane</keyword>
<feature type="domain" description="DUF1468" evidence="2">
    <location>
        <begin position="11"/>
        <end position="147"/>
    </location>
</feature>
<accession>A0A1U9Z0I7</accession>
<dbReference type="RefSeq" id="WP_018062959.1">
    <property type="nucleotide sequence ID" value="NZ_AQWH01000001.1"/>
</dbReference>
<dbReference type="InterPro" id="IPR009936">
    <property type="entry name" value="DUF1468"/>
</dbReference>
<reference evidence="3 4" key="1">
    <citation type="submission" date="2017-03" db="EMBL/GenBank/DDBJ databases">
        <title>Foreign affairs: Plasmid Transfer between Roseobacters and Rhizobia.</title>
        <authorList>
            <person name="Bartling P."/>
            <person name="Bunk B."/>
            <person name="Overmann J."/>
            <person name="Brinkmann H."/>
            <person name="Petersen J."/>
        </authorList>
    </citation>
    <scope>NUCLEOTIDE SEQUENCE [LARGE SCALE GENOMIC DNA]</scope>
    <source>
        <strain evidence="3 4">MACL11</strain>
    </source>
</reference>
<evidence type="ECO:0000313" key="3">
    <source>
        <dbReference type="EMBL" id="AQZ51178.1"/>
    </source>
</evidence>
<dbReference type="KEGG" id="mmed:Mame_01836"/>
<keyword evidence="4" id="KW-1185">Reference proteome</keyword>
<keyword evidence="1" id="KW-0472">Membrane</keyword>
<name>A0A1U9Z0I7_9HYPH</name>
<dbReference type="Pfam" id="PF07331">
    <property type="entry name" value="TctB"/>
    <property type="match status" value="1"/>
</dbReference>